<dbReference type="AlphaFoldDB" id="A0AAW1SG50"/>
<dbReference type="PROSITE" id="PS50082">
    <property type="entry name" value="WD_REPEATS_2"/>
    <property type="match status" value="6"/>
</dbReference>
<accession>A0AAW1SG50</accession>
<dbReference type="InterPro" id="IPR020472">
    <property type="entry name" value="WD40_PAC1"/>
</dbReference>
<dbReference type="InterPro" id="IPR036285">
    <property type="entry name" value="PRP4-like_sf"/>
</dbReference>
<evidence type="ECO:0000313" key="6">
    <source>
        <dbReference type="Proteomes" id="UP001438707"/>
    </source>
</evidence>
<dbReference type="FunFam" id="2.130.10.10:FF:000411">
    <property type="entry name" value="U4/U6 small nuclear ribonucleoprotein Prp4"/>
    <property type="match status" value="1"/>
</dbReference>
<dbReference type="Gene3D" id="2.130.10.10">
    <property type="entry name" value="YVTN repeat-like/Quinoprotein amine dehydrogenase"/>
    <property type="match status" value="3"/>
</dbReference>
<dbReference type="InterPro" id="IPR001680">
    <property type="entry name" value="WD40_rpt"/>
</dbReference>
<feature type="repeat" description="WD" evidence="3">
    <location>
        <begin position="463"/>
        <end position="500"/>
    </location>
</feature>
<evidence type="ECO:0000256" key="3">
    <source>
        <dbReference type="PROSITE-ProRule" id="PRU00221"/>
    </source>
</evidence>
<proteinExistence type="predicted"/>
<evidence type="ECO:0000256" key="1">
    <source>
        <dbReference type="ARBA" id="ARBA00022574"/>
    </source>
</evidence>
<feature type="domain" description="Pre-mRNA processing factor 4 (PRP4)-like" evidence="4">
    <location>
        <begin position="76"/>
        <end position="123"/>
    </location>
</feature>
<dbReference type="PANTHER" id="PTHR19846:SF0">
    <property type="entry name" value="PRE-MRNA PROCESSING FACTOR 4"/>
    <property type="match status" value="1"/>
</dbReference>
<keyword evidence="6" id="KW-1185">Reference proteome</keyword>
<dbReference type="SMART" id="SM00320">
    <property type="entry name" value="WD40"/>
    <property type="match status" value="7"/>
</dbReference>
<dbReference type="PANTHER" id="PTHR19846">
    <property type="entry name" value="WD40 REPEAT PROTEIN"/>
    <property type="match status" value="1"/>
</dbReference>
<feature type="repeat" description="WD" evidence="3">
    <location>
        <begin position="294"/>
        <end position="335"/>
    </location>
</feature>
<feature type="repeat" description="WD" evidence="3">
    <location>
        <begin position="378"/>
        <end position="419"/>
    </location>
</feature>
<dbReference type="GO" id="GO:0000398">
    <property type="term" value="P:mRNA splicing, via spliceosome"/>
    <property type="evidence" value="ECO:0007669"/>
    <property type="project" value="TreeGrafter"/>
</dbReference>
<organism evidence="5 6">
    <name type="scientific">Apatococcus lobatus</name>
    <dbReference type="NCBI Taxonomy" id="904363"/>
    <lineage>
        <taxon>Eukaryota</taxon>
        <taxon>Viridiplantae</taxon>
        <taxon>Chlorophyta</taxon>
        <taxon>core chlorophytes</taxon>
        <taxon>Trebouxiophyceae</taxon>
        <taxon>Chlorellales</taxon>
        <taxon>Chlorellaceae</taxon>
        <taxon>Apatococcus</taxon>
    </lineage>
</organism>
<dbReference type="CDD" id="cd00200">
    <property type="entry name" value="WD40"/>
    <property type="match status" value="1"/>
</dbReference>
<dbReference type="GO" id="GO:0046540">
    <property type="term" value="C:U4/U6 x U5 tri-snRNP complex"/>
    <property type="evidence" value="ECO:0007669"/>
    <property type="project" value="TreeGrafter"/>
</dbReference>
<dbReference type="SUPFAM" id="SSF158230">
    <property type="entry name" value="PRP4-like"/>
    <property type="match status" value="1"/>
</dbReference>
<reference evidence="5 6" key="1">
    <citation type="journal article" date="2024" name="Nat. Commun.">
        <title>Phylogenomics reveals the evolutionary origins of lichenization in chlorophyte algae.</title>
        <authorList>
            <person name="Puginier C."/>
            <person name="Libourel C."/>
            <person name="Otte J."/>
            <person name="Skaloud P."/>
            <person name="Haon M."/>
            <person name="Grisel S."/>
            <person name="Petersen M."/>
            <person name="Berrin J.G."/>
            <person name="Delaux P.M."/>
            <person name="Dal Grande F."/>
            <person name="Keller J."/>
        </authorList>
    </citation>
    <scope>NUCLEOTIDE SEQUENCE [LARGE SCALE GENOMIC DNA]</scope>
    <source>
        <strain evidence="5 6">SAG 2145</strain>
    </source>
</reference>
<dbReference type="PRINTS" id="PR00320">
    <property type="entry name" value="GPROTEINBRPT"/>
</dbReference>
<dbReference type="PROSITE" id="PS00678">
    <property type="entry name" value="WD_REPEATS_1"/>
    <property type="match status" value="2"/>
</dbReference>
<dbReference type="InterPro" id="IPR036322">
    <property type="entry name" value="WD40_repeat_dom_sf"/>
</dbReference>
<dbReference type="EMBL" id="JALJOS010000001">
    <property type="protein sequence ID" value="KAK9844626.1"/>
    <property type="molecule type" value="Genomic_DNA"/>
</dbReference>
<comment type="caution">
    <text evidence="5">The sequence shown here is derived from an EMBL/GenBank/DDBJ whole genome shotgun (WGS) entry which is preliminary data.</text>
</comment>
<sequence length="500" mass="55558">MSDDEMVEAEGVNMPIRHGMINTDDLVQQDEVPNIEQQAAETLSLPEASREAQEKQEELMRKLELKRRLRSAVVPTDPGEVKALLRQLAEPITLFGEREGERRDRLRKLVASMDPAEQEALQQGRLPLELDDAGPALRREKFYTEGSPALQEARRTLAHKSLQRAADRLAGAKRRRESPDEDERAEAAAMVDSLAQISNQSSEFADERPISACRFSPDGSLLASTSWSGHLKLWSMPACQHQQTIRAHQDRITGLDWHPGWGPQSGSELPALATGASDRCARVWSSTGKLLHDLRGHEERLGRIAFHPLGLHLGTASFDQTWRLWDLATGQCILEQEGHSRAVYALAFQQDGALAATGGLDAIGRVWDLRSGRSIMALEGHVKDILSMDWSPNGYLLASGSNDNTCRIWDMRKRDCTYTLPAHTSLVSQVRFEPSDGHFLVTAGYDNLTKLWDSRGLRLVKTLAGHEGKVMGADVSADSRTIVTAGYDRTIKLWHADDLT</sequence>
<gene>
    <name evidence="5" type="ORF">WJX74_004897</name>
</gene>
<protein>
    <recommendedName>
        <fullName evidence="4">Pre-mRNA processing factor 4 (PRP4)-like domain-containing protein</fullName>
    </recommendedName>
</protein>
<dbReference type="SMART" id="SM00500">
    <property type="entry name" value="SFM"/>
    <property type="match status" value="1"/>
</dbReference>
<dbReference type="SUPFAM" id="SSF50978">
    <property type="entry name" value="WD40 repeat-like"/>
    <property type="match status" value="1"/>
</dbReference>
<dbReference type="InterPro" id="IPR019775">
    <property type="entry name" value="WD40_repeat_CS"/>
</dbReference>
<dbReference type="InterPro" id="IPR014906">
    <property type="entry name" value="PRP4-like"/>
</dbReference>
<evidence type="ECO:0000256" key="2">
    <source>
        <dbReference type="ARBA" id="ARBA00022737"/>
    </source>
</evidence>
<dbReference type="PROSITE" id="PS50294">
    <property type="entry name" value="WD_REPEATS_REGION"/>
    <property type="match status" value="5"/>
</dbReference>
<dbReference type="Proteomes" id="UP001438707">
    <property type="component" value="Unassembled WGS sequence"/>
</dbReference>
<dbReference type="Pfam" id="PF00400">
    <property type="entry name" value="WD40"/>
    <property type="match status" value="7"/>
</dbReference>
<dbReference type="InterPro" id="IPR015943">
    <property type="entry name" value="WD40/YVTN_repeat-like_dom_sf"/>
</dbReference>
<dbReference type="GO" id="GO:0030621">
    <property type="term" value="F:U4 snRNA binding"/>
    <property type="evidence" value="ECO:0007669"/>
    <property type="project" value="TreeGrafter"/>
</dbReference>
<evidence type="ECO:0000259" key="4">
    <source>
        <dbReference type="SMART" id="SM00500"/>
    </source>
</evidence>
<evidence type="ECO:0000313" key="5">
    <source>
        <dbReference type="EMBL" id="KAK9844626.1"/>
    </source>
</evidence>
<name>A0AAW1SG50_9CHLO</name>
<keyword evidence="2" id="KW-0677">Repeat</keyword>
<keyword evidence="1 3" id="KW-0853">WD repeat</keyword>
<dbReference type="Pfam" id="PF08799">
    <property type="entry name" value="PRP4"/>
    <property type="match status" value="1"/>
</dbReference>
<dbReference type="Gene3D" id="4.10.280.110">
    <property type="entry name" value="Pre-mRNA processing factor 4 domain"/>
    <property type="match status" value="1"/>
</dbReference>
<feature type="repeat" description="WD" evidence="3">
    <location>
        <begin position="420"/>
        <end position="462"/>
    </location>
</feature>
<feature type="repeat" description="WD" evidence="3">
    <location>
        <begin position="203"/>
        <end position="244"/>
    </location>
</feature>
<dbReference type="GO" id="GO:0017070">
    <property type="term" value="F:U6 snRNA binding"/>
    <property type="evidence" value="ECO:0007669"/>
    <property type="project" value="TreeGrafter"/>
</dbReference>
<feature type="repeat" description="WD" evidence="3">
    <location>
        <begin position="336"/>
        <end position="377"/>
    </location>
</feature>